<name>A0ACC0E2Z4_9BASI</name>
<reference evidence="2" key="1">
    <citation type="journal article" date="2018" name="BMC Genomics">
        <title>Genomic insights into host adaptation between the wheat stripe rust pathogen (Puccinia striiformis f. sp. tritici) and the barley stripe rust pathogen (Puccinia striiformis f. sp. hordei).</title>
        <authorList>
            <person name="Xia C."/>
            <person name="Wang M."/>
            <person name="Yin C."/>
            <person name="Cornejo O.E."/>
            <person name="Hulbert S.H."/>
            <person name="Chen X."/>
        </authorList>
    </citation>
    <scope>NUCLEOTIDE SEQUENCE [LARGE SCALE GENOMIC DNA]</scope>
    <source>
        <strain evidence="2">93-210</strain>
    </source>
</reference>
<evidence type="ECO:0000313" key="2">
    <source>
        <dbReference type="Proteomes" id="UP001060170"/>
    </source>
</evidence>
<organism evidence="1 2">
    <name type="scientific">Puccinia striiformis f. sp. tritici</name>
    <dbReference type="NCBI Taxonomy" id="168172"/>
    <lineage>
        <taxon>Eukaryota</taxon>
        <taxon>Fungi</taxon>
        <taxon>Dikarya</taxon>
        <taxon>Basidiomycota</taxon>
        <taxon>Pucciniomycotina</taxon>
        <taxon>Pucciniomycetes</taxon>
        <taxon>Pucciniales</taxon>
        <taxon>Pucciniaceae</taxon>
        <taxon>Puccinia</taxon>
    </lineage>
</organism>
<comment type="caution">
    <text evidence="1">The sequence shown here is derived from an EMBL/GenBank/DDBJ whole genome shotgun (WGS) entry which is preliminary data.</text>
</comment>
<dbReference type="EMBL" id="CM045875">
    <property type="protein sequence ID" value="KAI7944219.1"/>
    <property type="molecule type" value="Genomic_DNA"/>
</dbReference>
<keyword evidence="2" id="KW-1185">Reference proteome</keyword>
<gene>
    <name evidence="1" type="ORF">MJO28_011747</name>
</gene>
<accession>A0ACC0E2Z4</accession>
<proteinExistence type="predicted"/>
<reference evidence="2" key="2">
    <citation type="journal article" date="2018" name="Mol. Plant Microbe Interact.">
        <title>Genome sequence resources for the wheat stripe rust pathogen (Puccinia striiformis f. sp. tritici) and the barley stripe rust pathogen (Puccinia striiformis f. sp. hordei).</title>
        <authorList>
            <person name="Xia C."/>
            <person name="Wang M."/>
            <person name="Yin C."/>
            <person name="Cornejo O.E."/>
            <person name="Hulbert S.H."/>
            <person name="Chen X."/>
        </authorList>
    </citation>
    <scope>NUCLEOTIDE SEQUENCE [LARGE SCALE GENOMIC DNA]</scope>
    <source>
        <strain evidence="2">93-210</strain>
    </source>
</reference>
<sequence>MVNSYHRQLMRQSTIHFRKNYWTATTFRSSSASKLVQSLHQTISSFKTPPSTTTGPSILLFTISKRIPSTLLLDLVKDIQSLSDLSIEPIGCLTEDPQLGIFSASIAKWSNTTNSSESIVPFTSNIHSRTSISVGREIYPSSIDPSTHLDQYSGHAHHVAQESMDLPEELRGIHPNSIDGLIFFSSPSPQPFLASLQRNLASSSANVIGLIGSSTTFETGRVSTLFRNRKILGHLDGAVGIAILKNSAHSGSHSNPPIIRYNNFKTLGNPMKITEAQGNIILTLDSKKATKYLLEVIQKSELNHHQSSSSELMISKDKEFYLGFLDDHQQNVVEVCRIIGGSVSRGTMALDREKEIQVNQSVQFIHSCETDDGQHINKSGPDENFGKEIKSSSSSTTSLSSTTEEEAKKKQNMVIEFECYDPLVNNLQREQALRKEADGDVERIEGLFSGGSEAGFVPKHQQIVKLLNSKVTLSL</sequence>
<reference evidence="1 2" key="3">
    <citation type="journal article" date="2022" name="Microbiol. Spectr.">
        <title>Folding features and dynamics of 3D genome architecture in plant fungal pathogens.</title>
        <authorList>
            <person name="Xia C."/>
        </authorList>
    </citation>
    <scope>NUCLEOTIDE SEQUENCE [LARGE SCALE GENOMIC DNA]</scope>
    <source>
        <strain evidence="1 2">93-210</strain>
    </source>
</reference>
<evidence type="ECO:0000313" key="1">
    <source>
        <dbReference type="EMBL" id="KAI7944219.1"/>
    </source>
</evidence>
<protein>
    <submittedName>
        <fullName evidence="1">Uncharacterized protein</fullName>
    </submittedName>
</protein>
<dbReference type="Proteomes" id="UP001060170">
    <property type="component" value="Chromosome 11"/>
</dbReference>